<evidence type="ECO:0000313" key="1">
    <source>
        <dbReference type="EMBL" id="MDA5109156.1"/>
    </source>
</evidence>
<keyword evidence="2" id="KW-1185">Reference proteome</keyword>
<proteinExistence type="predicted"/>
<gene>
    <name evidence="1" type="ORF">O3V59_12340</name>
</gene>
<dbReference type="RefSeq" id="WP_271140233.1">
    <property type="nucleotide sequence ID" value="NZ_JAPYYP010000014.1"/>
</dbReference>
<evidence type="ECO:0000313" key="2">
    <source>
        <dbReference type="Proteomes" id="UP001151071"/>
    </source>
</evidence>
<protein>
    <submittedName>
        <fullName evidence="1">Uncharacterized protein</fullName>
    </submittedName>
</protein>
<dbReference type="EMBL" id="JAPYYP010000014">
    <property type="protein sequence ID" value="MDA5109156.1"/>
    <property type="molecule type" value="Genomic_DNA"/>
</dbReference>
<sequence>MKWTPPLLRLVGECLQYGGNVLDPLDVVVEDDVFIRRVVVGRYLKTIEYYEYSVNLEMIDDGEGTGRKKANSK</sequence>
<dbReference type="Proteomes" id="UP001151071">
    <property type="component" value="Unassembled WGS sequence"/>
</dbReference>
<organism evidence="1 2">
    <name type="scientific">Brevibacillus thermoruber</name>
    <dbReference type="NCBI Taxonomy" id="33942"/>
    <lineage>
        <taxon>Bacteria</taxon>
        <taxon>Bacillati</taxon>
        <taxon>Bacillota</taxon>
        <taxon>Bacilli</taxon>
        <taxon>Bacillales</taxon>
        <taxon>Paenibacillaceae</taxon>
        <taxon>Brevibacillus</taxon>
    </lineage>
</organism>
<name>A0A9X3Z3R7_9BACL</name>
<accession>A0A9X3Z3R7</accession>
<dbReference type="AlphaFoldDB" id="A0A9X3Z3R7"/>
<comment type="caution">
    <text evidence="1">The sequence shown here is derived from an EMBL/GenBank/DDBJ whole genome shotgun (WGS) entry which is preliminary data.</text>
</comment>
<reference evidence="1" key="1">
    <citation type="submission" date="2022-12" db="EMBL/GenBank/DDBJ databases">
        <title>Draft genome sequence of the thermophilic strain Brevibacillus thermoruber HT42, isolated from Los Humeros, Puebla, Mexico, with biotechnological potential.</title>
        <authorList>
            <person name="Lara Sanchez J."/>
            <person name="Solis Palacios R."/>
            <person name="Bustos Baena A.S."/>
            <person name="Ruz Baez A.E."/>
            <person name="Espinosa Luna G."/>
            <person name="Oliart Ros R.M."/>
        </authorList>
    </citation>
    <scope>NUCLEOTIDE SEQUENCE</scope>
    <source>
        <strain evidence="1">HT42</strain>
    </source>
</reference>